<keyword evidence="7 8" id="KW-0472">Membrane</keyword>
<reference evidence="11" key="1">
    <citation type="submission" date="2020-08" db="EMBL/GenBank/DDBJ databases">
        <title>Lacibacter sp. S13-6-6 genome sequencing.</title>
        <authorList>
            <person name="Jin L."/>
        </authorList>
    </citation>
    <scope>NUCLEOTIDE SEQUENCE [LARGE SCALE GENOMIC DNA]</scope>
    <source>
        <strain evidence="11">S13-6-6</strain>
    </source>
</reference>
<dbReference type="EC" id="2.7.13.3" evidence="2"/>
<evidence type="ECO:0000256" key="2">
    <source>
        <dbReference type="ARBA" id="ARBA00012438"/>
    </source>
</evidence>
<dbReference type="RefSeq" id="WP_182803879.1">
    <property type="nucleotide sequence ID" value="NZ_CP060007.1"/>
</dbReference>
<keyword evidence="5 10" id="KW-0418">Kinase</keyword>
<dbReference type="InterPro" id="IPR005467">
    <property type="entry name" value="His_kinase_dom"/>
</dbReference>
<feature type="transmembrane region" description="Helical" evidence="8">
    <location>
        <begin position="37"/>
        <end position="56"/>
    </location>
</feature>
<evidence type="ECO:0000256" key="1">
    <source>
        <dbReference type="ARBA" id="ARBA00000085"/>
    </source>
</evidence>
<organism evidence="10 11">
    <name type="scientific">Lacibacter sediminis</name>
    <dbReference type="NCBI Taxonomy" id="2760713"/>
    <lineage>
        <taxon>Bacteria</taxon>
        <taxon>Pseudomonadati</taxon>
        <taxon>Bacteroidota</taxon>
        <taxon>Chitinophagia</taxon>
        <taxon>Chitinophagales</taxon>
        <taxon>Chitinophagaceae</taxon>
        <taxon>Lacibacter</taxon>
    </lineage>
</organism>
<dbReference type="PANTHER" id="PTHR43711">
    <property type="entry name" value="TWO-COMPONENT HISTIDINE KINASE"/>
    <property type="match status" value="1"/>
</dbReference>
<dbReference type="InterPro" id="IPR004358">
    <property type="entry name" value="Sig_transdc_His_kin-like_C"/>
</dbReference>
<keyword evidence="8" id="KW-1133">Transmembrane helix</keyword>
<dbReference type="Pfam" id="PF00512">
    <property type="entry name" value="HisKA"/>
    <property type="match status" value="1"/>
</dbReference>
<dbReference type="PANTHER" id="PTHR43711:SF1">
    <property type="entry name" value="HISTIDINE KINASE 1"/>
    <property type="match status" value="1"/>
</dbReference>
<feature type="transmembrane region" description="Helical" evidence="8">
    <location>
        <begin position="12"/>
        <end position="31"/>
    </location>
</feature>
<dbReference type="PROSITE" id="PS50109">
    <property type="entry name" value="HIS_KIN"/>
    <property type="match status" value="1"/>
</dbReference>
<feature type="domain" description="Histidine kinase" evidence="9">
    <location>
        <begin position="128"/>
        <end position="348"/>
    </location>
</feature>
<dbReference type="AlphaFoldDB" id="A0A7G5XI06"/>
<dbReference type="SMART" id="SM00388">
    <property type="entry name" value="HisKA"/>
    <property type="match status" value="1"/>
</dbReference>
<proteinExistence type="predicted"/>
<dbReference type="SUPFAM" id="SSF47384">
    <property type="entry name" value="Homodimeric domain of signal transducing histidine kinase"/>
    <property type="match status" value="1"/>
</dbReference>
<dbReference type="InterPro" id="IPR036890">
    <property type="entry name" value="HATPase_C_sf"/>
</dbReference>
<dbReference type="InterPro" id="IPR003661">
    <property type="entry name" value="HisK_dim/P_dom"/>
</dbReference>
<dbReference type="CDD" id="cd00075">
    <property type="entry name" value="HATPase"/>
    <property type="match status" value="1"/>
</dbReference>
<name>A0A7G5XI06_9BACT</name>
<dbReference type="Gene3D" id="3.30.565.10">
    <property type="entry name" value="Histidine kinase-like ATPase, C-terminal domain"/>
    <property type="match status" value="1"/>
</dbReference>
<evidence type="ECO:0000256" key="3">
    <source>
        <dbReference type="ARBA" id="ARBA00022553"/>
    </source>
</evidence>
<evidence type="ECO:0000256" key="4">
    <source>
        <dbReference type="ARBA" id="ARBA00022679"/>
    </source>
</evidence>
<sequence>MLNSRQINPIQVAAINAFTISLLVGLANYFFIRSWWIALLSFVVLFIISYLLIRYFTERFIYRHIKLIYKFISQTKATKREEFYNKSLLPEKSLQEVSEEVEKWAEQKKAEIETLKQNEQYRKEFLQNLSHELKTPIFAVQGYVDTLLSGAMHKEDVAKKFLLNTSKNIDRLVNLVDDLDEISKLESGEQELYKENFVIQELVQEIFDSLSIKAADKNIKTAIKKGCELPITVYADKEKIRMVLINLVDNAIKYGKQNGNINFSAYKTHGNLVLIEISDDGFGIAEEHLTRIFERFYRTDLARSRKEGGSGLGLSICKHIVEAHGQTMHVRSRLDVGTTFGFTLHGRVEVEED</sequence>
<dbReference type="FunFam" id="1.10.287.130:FF:000001">
    <property type="entry name" value="Two-component sensor histidine kinase"/>
    <property type="match status" value="1"/>
</dbReference>
<dbReference type="Proteomes" id="UP000515344">
    <property type="component" value="Chromosome"/>
</dbReference>
<dbReference type="SUPFAM" id="SSF55874">
    <property type="entry name" value="ATPase domain of HSP90 chaperone/DNA topoisomerase II/histidine kinase"/>
    <property type="match status" value="1"/>
</dbReference>
<dbReference type="GO" id="GO:0000155">
    <property type="term" value="F:phosphorelay sensor kinase activity"/>
    <property type="evidence" value="ECO:0007669"/>
    <property type="project" value="InterPro"/>
</dbReference>
<keyword evidence="3" id="KW-0597">Phosphoprotein</keyword>
<comment type="catalytic activity">
    <reaction evidence="1">
        <text>ATP + protein L-histidine = ADP + protein N-phospho-L-histidine.</text>
        <dbReference type="EC" id="2.7.13.3"/>
    </reaction>
</comment>
<dbReference type="CDD" id="cd00082">
    <property type="entry name" value="HisKA"/>
    <property type="match status" value="1"/>
</dbReference>
<dbReference type="InterPro" id="IPR050736">
    <property type="entry name" value="Sensor_HK_Regulatory"/>
</dbReference>
<dbReference type="SMART" id="SM00387">
    <property type="entry name" value="HATPase_c"/>
    <property type="match status" value="1"/>
</dbReference>
<dbReference type="FunFam" id="3.30.565.10:FF:000006">
    <property type="entry name" value="Sensor histidine kinase WalK"/>
    <property type="match status" value="1"/>
</dbReference>
<gene>
    <name evidence="10" type="ORF">H4075_02615</name>
</gene>
<evidence type="ECO:0000313" key="10">
    <source>
        <dbReference type="EMBL" id="QNA45109.1"/>
    </source>
</evidence>
<evidence type="ECO:0000256" key="6">
    <source>
        <dbReference type="ARBA" id="ARBA00023012"/>
    </source>
</evidence>
<keyword evidence="4" id="KW-0808">Transferase</keyword>
<keyword evidence="11" id="KW-1185">Reference proteome</keyword>
<dbReference type="InterPro" id="IPR003594">
    <property type="entry name" value="HATPase_dom"/>
</dbReference>
<evidence type="ECO:0000256" key="8">
    <source>
        <dbReference type="SAM" id="Phobius"/>
    </source>
</evidence>
<evidence type="ECO:0000256" key="7">
    <source>
        <dbReference type="ARBA" id="ARBA00023136"/>
    </source>
</evidence>
<dbReference type="Gene3D" id="1.10.287.130">
    <property type="match status" value="1"/>
</dbReference>
<dbReference type="KEGG" id="lacs:H4075_02615"/>
<keyword evidence="6" id="KW-0902">Two-component regulatory system</keyword>
<protein>
    <recommendedName>
        <fullName evidence="2">histidine kinase</fullName>
        <ecNumber evidence="2">2.7.13.3</ecNumber>
    </recommendedName>
</protein>
<evidence type="ECO:0000313" key="11">
    <source>
        <dbReference type="Proteomes" id="UP000515344"/>
    </source>
</evidence>
<dbReference type="Pfam" id="PF02518">
    <property type="entry name" value="HATPase_c"/>
    <property type="match status" value="1"/>
</dbReference>
<dbReference type="InterPro" id="IPR036097">
    <property type="entry name" value="HisK_dim/P_sf"/>
</dbReference>
<dbReference type="EMBL" id="CP060007">
    <property type="protein sequence ID" value="QNA45109.1"/>
    <property type="molecule type" value="Genomic_DNA"/>
</dbReference>
<evidence type="ECO:0000259" key="9">
    <source>
        <dbReference type="PROSITE" id="PS50109"/>
    </source>
</evidence>
<evidence type="ECO:0000256" key="5">
    <source>
        <dbReference type="ARBA" id="ARBA00022777"/>
    </source>
</evidence>
<keyword evidence="8" id="KW-0812">Transmembrane</keyword>
<accession>A0A7G5XI06</accession>
<dbReference type="PRINTS" id="PR00344">
    <property type="entry name" value="BCTRLSENSOR"/>
</dbReference>